<evidence type="ECO:0000313" key="1">
    <source>
        <dbReference type="EMBL" id="CAI9780524.1"/>
    </source>
</evidence>
<organism evidence="1 2">
    <name type="scientific">Fraxinus pennsylvanica</name>
    <dbReference type="NCBI Taxonomy" id="56036"/>
    <lineage>
        <taxon>Eukaryota</taxon>
        <taxon>Viridiplantae</taxon>
        <taxon>Streptophyta</taxon>
        <taxon>Embryophyta</taxon>
        <taxon>Tracheophyta</taxon>
        <taxon>Spermatophyta</taxon>
        <taxon>Magnoliopsida</taxon>
        <taxon>eudicotyledons</taxon>
        <taxon>Gunneridae</taxon>
        <taxon>Pentapetalae</taxon>
        <taxon>asterids</taxon>
        <taxon>lamiids</taxon>
        <taxon>Lamiales</taxon>
        <taxon>Oleaceae</taxon>
        <taxon>Oleeae</taxon>
        <taxon>Fraxinus</taxon>
    </lineage>
</organism>
<dbReference type="PANTHER" id="PTHR35692:SF1">
    <property type="entry name" value="F26F24.11"/>
    <property type="match status" value="1"/>
</dbReference>
<sequence>MRTPDLLTVLEQVVAINCSGFNDYDLPSHFETKAEIFPRGLDIDLDWGKNDVFLSDLSNFSLKSQKKMMMMKAMKEEEEICREVEKIVKWAKQASTWMFLALKMS</sequence>
<evidence type="ECO:0000313" key="2">
    <source>
        <dbReference type="Proteomes" id="UP000834106"/>
    </source>
</evidence>
<keyword evidence="2" id="KW-1185">Reference proteome</keyword>
<protein>
    <submittedName>
        <fullName evidence="1">Uncharacterized protein</fullName>
    </submittedName>
</protein>
<proteinExistence type="predicted"/>
<dbReference type="PANTHER" id="PTHR35692">
    <property type="entry name" value="F26F24.11"/>
    <property type="match status" value="1"/>
</dbReference>
<reference evidence="1" key="1">
    <citation type="submission" date="2023-05" db="EMBL/GenBank/DDBJ databases">
        <authorList>
            <person name="Huff M."/>
        </authorList>
    </citation>
    <scope>NUCLEOTIDE SEQUENCE</scope>
</reference>
<name>A0AAD2A2Q8_9LAMI</name>
<accession>A0AAD2A2Q8</accession>
<dbReference type="AlphaFoldDB" id="A0AAD2A2Q8"/>
<gene>
    <name evidence="1" type="ORF">FPE_LOCUS27954</name>
</gene>
<dbReference type="Proteomes" id="UP000834106">
    <property type="component" value="Chromosome 17"/>
</dbReference>
<dbReference type="EMBL" id="OU503052">
    <property type="protein sequence ID" value="CAI9780524.1"/>
    <property type="molecule type" value="Genomic_DNA"/>
</dbReference>